<feature type="binding site" evidence="6">
    <location>
        <begin position="399"/>
        <end position="400"/>
    </location>
    <ligand>
        <name>S-adenosyl-L-methionine</name>
        <dbReference type="ChEBI" id="CHEBI:59789"/>
    </ligand>
</feature>
<dbReference type="InterPro" id="IPR035248">
    <property type="entry name" value="PRMT5_C"/>
</dbReference>
<evidence type="ECO:0000256" key="7">
    <source>
        <dbReference type="PIRSR" id="PIRSR015894-3"/>
    </source>
</evidence>
<evidence type="ECO:0000256" key="1">
    <source>
        <dbReference type="ARBA" id="ARBA00022603"/>
    </source>
</evidence>
<protein>
    <recommendedName>
        <fullName evidence="4">Protein arginine N-methyltransferase</fullName>
    </recommendedName>
</protein>
<evidence type="ECO:0000259" key="9">
    <source>
        <dbReference type="Pfam" id="PF17285"/>
    </source>
</evidence>
<feature type="binding site" evidence="6">
    <location>
        <position position="309"/>
    </location>
    <ligand>
        <name>S-adenosyl-L-methionine</name>
        <dbReference type="ChEBI" id="CHEBI:59789"/>
    </ligand>
</feature>
<proteinExistence type="inferred from homology"/>
<feature type="binding site" evidence="6">
    <location>
        <begin position="318"/>
        <end position="319"/>
    </location>
    <ligand>
        <name>S-adenosyl-L-methionine</name>
        <dbReference type="ChEBI" id="CHEBI:59789"/>
    </ligand>
</feature>
<dbReference type="Pfam" id="PF05185">
    <property type="entry name" value="PRMT5"/>
    <property type="match status" value="1"/>
</dbReference>
<dbReference type="GO" id="GO:0005634">
    <property type="term" value="C:nucleus"/>
    <property type="evidence" value="ECO:0007669"/>
    <property type="project" value="TreeGrafter"/>
</dbReference>
<evidence type="ECO:0000256" key="6">
    <source>
        <dbReference type="PIRSR" id="PIRSR015894-2"/>
    </source>
</evidence>
<feature type="active site" description="Proton donor/acceptor" evidence="5">
    <location>
        <position position="415"/>
    </location>
</feature>
<dbReference type="EMBL" id="CAJNOM010000614">
    <property type="protein sequence ID" value="CAF1522415.1"/>
    <property type="molecule type" value="Genomic_DNA"/>
</dbReference>
<dbReference type="Gene3D" id="3.20.20.150">
    <property type="entry name" value="Divalent-metal-dependent TIM barrel enzymes"/>
    <property type="match status" value="1"/>
</dbReference>
<dbReference type="GO" id="GO:0005829">
    <property type="term" value="C:cytosol"/>
    <property type="evidence" value="ECO:0007669"/>
    <property type="project" value="TreeGrafter"/>
</dbReference>
<feature type="active site" description="Proton donor/acceptor" evidence="5">
    <location>
        <position position="424"/>
    </location>
</feature>
<evidence type="ECO:0000313" key="12">
    <source>
        <dbReference type="Proteomes" id="UP000663832"/>
    </source>
</evidence>
<dbReference type="OrthoDB" id="1368803at2759"/>
<feature type="site" description="Critical for specifying symmetric addition of methyl groups" evidence="7">
    <location>
        <position position="312"/>
    </location>
</feature>
<name>A0A815UQV6_9BILA</name>
<evidence type="ECO:0000256" key="5">
    <source>
        <dbReference type="PIRSR" id="PIRSR015894-1"/>
    </source>
</evidence>
<dbReference type="Gene3D" id="3.40.50.150">
    <property type="entry name" value="Vaccinia Virus protein VP39"/>
    <property type="match status" value="1"/>
</dbReference>
<comment type="similarity">
    <text evidence="4">Belongs to the class I-like SAM-binding methyltransferase superfamily.</text>
</comment>
<sequence>MSTQSTPSLGIEFTTIRSVKDALTLASAQKYDFLVIPIIRKQYGTDLLTNYGSKQLAWPAIASRLKGVGESADMSTALVALIRHVVDVDSSNVHIRNKATKLLQEELAAAQYFSVARVIIRIRNGNITNLTRIAASTLNTLYFAYWFVFPTRVQSNSDDGDDDDAELQPWLWWNKIYKLLDYHGKVYPVLELSADVPSEQAQKRWLGEPVRAVILPTKIFTTNAKGFPVLSPAHQLFIIKLIKLKVQFIIKGINPRDSTLFEPYLQYLKHVTRQTEPTNRVLESFTHGYEDRLQVPLQPLADNLESRTYEIFEKDPIKYIQYEKAIYQALIEKYDQKKPVTIMVVGAGRGPLVNRALEAADRAKYNVHIYAVEKNPMAIISLHAQKQEWGNRVTIIHEDMRSWQPVCKADIMVSELLGSFGDNELSPECLDGAQRYLKDDGISIPYSYTSFICPIQSPRIFSELVYNRDANKPYYANFETPFVVYLHNCFFLAETKPLFTFTHPNFSNPIDNSRFGEVEFTIPTTGTMHGFAGFFDAKLYKDISISIEPNTHSKNLISWFPMFFPIREPITLSANSTIKVNFWRCCSSSQVWYEWTVVEPTTLPIHNPTGRSFSIGK</sequence>
<evidence type="ECO:0000256" key="3">
    <source>
        <dbReference type="ARBA" id="ARBA00022691"/>
    </source>
</evidence>
<dbReference type="GO" id="GO:0016274">
    <property type="term" value="F:protein-arginine N-methyltransferase activity"/>
    <property type="evidence" value="ECO:0007669"/>
    <property type="project" value="InterPro"/>
</dbReference>
<dbReference type="Gene3D" id="2.70.160.11">
    <property type="entry name" value="Hnrnp arginine n-methyltransferase1"/>
    <property type="match status" value="1"/>
</dbReference>
<feature type="domain" description="PRMT5 oligomerisation" evidence="10">
    <location>
        <begin position="447"/>
        <end position="615"/>
    </location>
</feature>
<dbReference type="InterPro" id="IPR025799">
    <property type="entry name" value="Arg_MeTrfase"/>
</dbReference>
<evidence type="ECO:0000256" key="2">
    <source>
        <dbReference type="ARBA" id="ARBA00022679"/>
    </source>
</evidence>
<dbReference type="InterPro" id="IPR007857">
    <property type="entry name" value="Arg_MeTrfase_PRMT5"/>
</dbReference>
<reference evidence="11" key="1">
    <citation type="submission" date="2021-02" db="EMBL/GenBank/DDBJ databases">
        <authorList>
            <person name="Nowell W R."/>
        </authorList>
    </citation>
    <scope>NUCLEOTIDE SEQUENCE</scope>
</reference>
<feature type="domain" description="PRMT5 arginine-N-methyltransferase" evidence="8">
    <location>
        <begin position="283"/>
        <end position="444"/>
    </location>
</feature>
<organism evidence="11 12">
    <name type="scientific">Adineta steineri</name>
    <dbReference type="NCBI Taxonomy" id="433720"/>
    <lineage>
        <taxon>Eukaryota</taxon>
        <taxon>Metazoa</taxon>
        <taxon>Spiralia</taxon>
        <taxon>Gnathifera</taxon>
        <taxon>Rotifera</taxon>
        <taxon>Eurotatoria</taxon>
        <taxon>Bdelloidea</taxon>
        <taxon>Adinetida</taxon>
        <taxon>Adinetidae</taxon>
        <taxon>Adineta</taxon>
    </lineage>
</organism>
<gene>
    <name evidence="11" type="ORF">QVE165_LOCUS44887</name>
</gene>
<feature type="binding site" evidence="6">
    <location>
        <position position="373"/>
    </location>
    <ligand>
        <name>S-adenosyl-L-methionine</name>
        <dbReference type="ChEBI" id="CHEBI:59789"/>
    </ligand>
</feature>
<dbReference type="FunFam" id="2.70.160.11:FF:000003">
    <property type="entry name" value="Protein arginine N-methyltransferase 5"/>
    <property type="match status" value="1"/>
</dbReference>
<dbReference type="Proteomes" id="UP000663832">
    <property type="component" value="Unassembled WGS sequence"/>
</dbReference>
<dbReference type="PIRSF" id="PIRSF015894">
    <property type="entry name" value="Skb1_MeTrfase"/>
    <property type="match status" value="1"/>
</dbReference>
<accession>A0A815UQV6</accession>
<keyword evidence="12" id="KW-1185">Reference proteome</keyword>
<evidence type="ECO:0000259" key="10">
    <source>
        <dbReference type="Pfam" id="PF17286"/>
    </source>
</evidence>
<evidence type="ECO:0000313" key="11">
    <source>
        <dbReference type="EMBL" id="CAF1522415.1"/>
    </source>
</evidence>
<keyword evidence="3 4" id="KW-0949">S-adenosyl-L-methionine</keyword>
<dbReference type="SUPFAM" id="SSF53335">
    <property type="entry name" value="S-adenosyl-L-methionine-dependent methyltransferases"/>
    <property type="match status" value="1"/>
</dbReference>
<evidence type="ECO:0000259" key="8">
    <source>
        <dbReference type="Pfam" id="PF05185"/>
    </source>
</evidence>
<keyword evidence="2 4" id="KW-0808">Transferase</keyword>
<dbReference type="PANTHER" id="PTHR10738:SF0">
    <property type="entry name" value="PROTEIN ARGININE N-METHYLTRANSFERASE 5"/>
    <property type="match status" value="1"/>
</dbReference>
<keyword evidence="1 4" id="KW-0489">Methyltransferase</keyword>
<dbReference type="GO" id="GO:0032259">
    <property type="term" value="P:methylation"/>
    <property type="evidence" value="ECO:0007669"/>
    <property type="project" value="UniProtKB-KW"/>
</dbReference>
<evidence type="ECO:0000256" key="4">
    <source>
        <dbReference type="PIRNR" id="PIRNR015894"/>
    </source>
</evidence>
<dbReference type="PANTHER" id="PTHR10738">
    <property type="entry name" value="PROTEIN ARGININE N-METHYLTRANSFERASE 5"/>
    <property type="match status" value="1"/>
</dbReference>
<dbReference type="GO" id="GO:0006355">
    <property type="term" value="P:regulation of DNA-templated transcription"/>
    <property type="evidence" value="ECO:0007669"/>
    <property type="project" value="TreeGrafter"/>
</dbReference>
<dbReference type="AlphaFoldDB" id="A0A815UQV6"/>
<dbReference type="InterPro" id="IPR029063">
    <property type="entry name" value="SAM-dependent_MTases_sf"/>
</dbReference>
<feature type="domain" description="PRMT5 TIM barrel" evidence="9">
    <location>
        <begin position="30"/>
        <end position="273"/>
    </location>
</feature>
<comment type="caution">
    <text evidence="11">The sequence shown here is derived from an EMBL/GenBank/DDBJ whole genome shotgun (WGS) entry which is preliminary data.</text>
</comment>
<dbReference type="InterPro" id="IPR035247">
    <property type="entry name" value="PRMT5_TIM"/>
</dbReference>
<dbReference type="Pfam" id="PF17286">
    <property type="entry name" value="PRMT5_C"/>
    <property type="match status" value="1"/>
</dbReference>
<dbReference type="InterPro" id="IPR035075">
    <property type="entry name" value="PRMT5"/>
</dbReference>
<dbReference type="Pfam" id="PF17285">
    <property type="entry name" value="PRMT5_TIM"/>
    <property type="match status" value="1"/>
</dbReference>
<dbReference type="PROSITE" id="PS51678">
    <property type="entry name" value="SAM_MT_PRMT"/>
    <property type="match status" value="1"/>
</dbReference>